<dbReference type="PANTHER" id="PTHR48207">
    <property type="entry name" value="SUCCINATE--HYDROXYMETHYLGLUTARATE COA-TRANSFERASE"/>
    <property type="match status" value="1"/>
</dbReference>
<dbReference type="SUPFAM" id="SSF89796">
    <property type="entry name" value="CoA-transferase family III (CaiB/BaiF)"/>
    <property type="match status" value="1"/>
</dbReference>
<dbReference type="InterPro" id="IPR003673">
    <property type="entry name" value="CoA-Trfase_fam_III"/>
</dbReference>
<organism evidence="2 3">
    <name type="scientific">Tropicibacter naphthalenivorans</name>
    <dbReference type="NCBI Taxonomy" id="441103"/>
    <lineage>
        <taxon>Bacteria</taxon>
        <taxon>Pseudomonadati</taxon>
        <taxon>Pseudomonadota</taxon>
        <taxon>Alphaproteobacteria</taxon>
        <taxon>Rhodobacterales</taxon>
        <taxon>Roseobacteraceae</taxon>
        <taxon>Tropicibacter</taxon>
    </lineage>
</organism>
<dbReference type="RefSeq" id="WP_058248842.1">
    <property type="nucleotide sequence ID" value="NZ_CYSE01000007.1"/>
</dbReference>
<evidence type="ECO:0000313" key="2">
    <source>
        <dbReference type="EMBL" id="CUH81316.1"/>
    </source>
</evidence>
<name>A0A0P1GHT0_9RHOB</name>
<dbReference type="STRING" id="441103.TRN7648_03418"/>
<dbReference type="Pfam" id="PF02515">
    <property type="entry name" value="CoA_transf_3"/>
    <property type="match status" value="1"/>
</dbReference>
<keyword evidence="1 2" id="KW-0808">Transferase</keyword>
<keyword evidence="3" id="KW-1185">Reference proteome</keyword>
<gene>
    <name evidence="2" type="primary">frc_5</name>
    <name evidence="2" type="ORF">TRN7648_03418</name>
</gene>
<dbReference type="InterPro" id="IPR023606">
    <property type="entry name" value="CoA-Trfase_III_dom_1_sf"/>
</dbReference>
<dbReference type="Gene3D" id="3.30.1540.10">
    <property type="entry name" value="formyl-coa transferase, domain 3"/>
    <property type="match status" value="1"/>
</dbReference>
<dbReference type="GO" id="GO:0033608">
    <property type="term" value="F:formyl-CoA transferase activity"/>
    <property type="evidence" value="ECO:0007669"/>
    <property type="project" value="UniProtKB-EC"/>
</dbReference>
<protein>
    <submittedName>
        <fullName evidence="2">Formyl-coenzyme A transferase</fullName>
        <ecNumber evidence="2">2.8.3.16</ecNumber>
    </submittedName>
</protein>
<dbReference type="InterPro" id="IPR044855">
    <property type="entry name" value="CoA-Trfase_III_dom3_sf"/>
</dbReference>
<dbReference type="OrthoDB" id="9806585at2"/>
<evidence type="ECO:0000313" key="3">
    <source>
        <dbReference type="Proteomes" id="UP000054935"/>
    </source>
</evidence>
<dbReference type="Gene3D" id="3.40.50.10540">
    <property type="entry name" value="Crotonobetainyl-coa:carnitine coa-transferase, domain 1"/>
    <property type="match status" value="1"/>
</dbReference>
<dbReference type="Proteomes" id="UP000054935">
    <property type="component" value="Unassembled WGS sequence"/>
</dbReference>
<proteinExistence type="predicted"/>
<sequence>MSKAPDTLPYHALPVLRGGQPFGMFDGIRVVDVTTSVAGPYATQLLGDFGAGVIKVERAHGDDARAWGPPFLDAQSLWFTAVNRNKRSVVLDARSPQGRADFEGLIASADVFVTNQPPSVQRKLGMDYDSLRAIREDNVFVSITGFGLEGDRAELTCYDLIAEGHSGVMDITGAADSGPQKIGTPAADMLAGQDAAMACMAALFDRARSGQGHLIDVSLVESMTRFLACRISPYLGSGEVPARSGGTDSVIAIYQPFETADLPMTLGLGNDGIWARFWEAVGDPDYAARPEFASNADRRVHREAILARIQEVLVTRSRDEWLTLLGRARVPAGPINRIDEVAGDAALQQRGLFYAIEEGARTVPQIGLGITIDRRTSVARTAPPVLGADTGDILGRLRAAE</sequence>
<dbReference type="PANTHER" id="PTHR48207:SF3">
    <property type="entry name" value="SUCCINATE--HYDROXYMETHYLGLUTARATE COA-TRANSFERASE"/>
    <property type="match status" value="1"/>
</dbReference>
<evidence type="ECO:0000256" key="1">
    <source>
        <dbReference type="ARBA" id="ARBA00022679"/>
    </source>
</evidence>
<dbReference type="EMBL" id="CYSE01000007">
    <property type="protein sequence ID" value="CUH81316.1"/>
    <property type="molecule type" value="Genomic_DNA"/>
</dbReference>
<reference evidence="2 3" key="1">
    <citation type="submission" date="2015-09" db="EMBL/GenBank/DDBJ databases">
        <authorList>
            <consortium name="Swine Surveillance"/>
        </authorList>
    </citation>
    <scope>NUCLEOTIDE SEQUENCE [LARGE SCALE GENOMIC DNA]</scope>
    <source>
        <strain evidence="2 3">CECT 7648</strain>
    </source>
</reference>
<dbReference type="InterPro" id="IPR050483">
    <property type="entry name" value="CoA-transferase_III_domain"/>
</dbReference>
<dbReference type="EC" id="2.8.3.16" evidence="2"/>
<dbReference type="AlphaFoldDB" id="A0A0P1GHT0"/>
<accession>A0A0P1GHT0</accession>